<keyword evidence="1" id="KW-0732">Signal</keyword>
<accession>A0A562QVH1</accession>
<dbReference type="InterPro" id="IPR012899">
    <property type="entry name" value="LTXXQ"/>
</dbReference>
<feature type="chain" id="PRO_5021975311" evidence="1">
    <location>
        <begin position="27"/>
        <end position="151"/>
    </location>
</feature>
<protein>
    <submittedName>
        <fullName evidence="2">LTXXQ motif family protein</fullName>
    </submittedName>
</protein>
<reference evidence="2 3" key="1">
    <citation type="journal article" date="2015" name="Stand. Genomic Sci.">
        <title>Genomic Encyclopedia of Bacterial and Archaeal Type Strains, Phase III: the genomes of soil and plant-associated and newly described type strains.</title>
        <authorList>
            <person name="Whitman W.B."/>
            <person name="Woyke T."/>
            <person name="Klenk H.P."/>
            <person name="Zhou Y."/>
            <person name="Lilburn T.G."/>
            <person name="Beck B.J."/>
            <person name="De Vos P."/>
            <person name="Vandamme P."/>
            <person name="Eisen J.A."/>
            <person name="Garrity G."/>
            <person name="Hugenholtz P."/>
            <person name="Kyrpides N.C."/>
        </authorList>
    </citation>
    <scope>NUCLEOTIDE SEQUENCE [LARGE SCALE GENOMIC DNA]</scope>
    <source>
        <strain evidence="2 3">CGMCC 1.10822</strain>
    </source>
</reference>
<name>A0A562QVH1_9BURK</name>
<sequence length="151" mass="16842">MNVLRKSFVIGMTVIGMGAAALSAQAQETPKPRTHAYAATKFDGAQRMQARQQKLHDALKLTAQQESAWQTYLAATKREPRVGRAEHVAYKELTAPQRLEKSIAFSKARIERQEKHLAALNTFYSALTPDQQKIFDLAGGGDRPHGFRHRG</sequence>
<evidence type="ECO:0000313" key="3">
    <source>
        <dbReference type="Proteomes" id="UP000318431"/>
    </source>
</evidence>
<dbReference type="Proteomes" id="UP000318431">
    <property type="component" value="Unassembled WGS sequence"/>
</dbReference>
<feature type="signal peptide" evidence="1">
    <location>
        <begin position="1"/>
        <end position="26"/>
    </location>
</feature>
<organism evidence="2 3">
    <name type="scientific">Pseudoduganella lurida</name>
    <dbReference type="NCBI Taxonomy" id="1036180"/>
    <lineage>
        <taxon>Bacteria</taxon>
        <taxon>Pseudomonadati</taxon>
        <taxon>Pseudomonadota</taxon>
        <taxon>Betaproteobacteria</taxon>
        <taxon>Burkholderiales</taxon>
        <taxon>Oxalobacteraceae</taxon>
        <taxon>Telluria group</taxon>
        <taxon>Pseudoduganella</taxon>
    </lineage>
</organism>
<dbReference type="AlphaFoldDB" id="A0A562QVH1"/>
<evidence type="ECO:0000256" key="1">
    <source>
        <dbReference type="SAM" id="SignalP"/>
    </source>
</evidence>
<keyword evidence="3" id="KW-1185">Reference proteome</keyword>
<dbReference type="RefSeq" id="WP_145653089.1">
    <property type="nucleotide sequence ID" value="NZ_VLLB01000014.1"/>
</dbReference>
<evidence type="ECO:0000313" key="2">
    <source>
        <dbReference type="EMBL" id="TWI60757.1"/>
    </source>
</evidence>
<dbReference type="Pfam" id="PF07813">
    <property type="entry name" value="LTXXQ"/>
    <property type="match status" value="1"/>
</dbReference>
<gene>
    <name evidence="2" type="ORF">IP91_04951</name>
</gene>
<dbReference type="OrthoDB" id="5298564at2"/>
<comment type="caution">
    <text evidence="2">The sequence shown here is derived from an EMBL/GenBank/DDBJ whole genome shotgun (WGS) entry which is preliminary data.</text>
</comment>
<dbReference type="EMBL" id="VLLB01000014">
    <property type="protein sequence ID" value="TWI60757.1"/>
    <property type="molecule type" value="Genomic_DNA"/>
</dbReference>
<proteinExistence type="predicted"/>
<dbReference type="GO" id="GO:0042597">
    <property type="term" value="C:periplasmic space"/>
    <property type="evidence" value="ECO:0007669"/>
    <property type="project" value="InterPro"/>
</dbReference>